<evidence type="ECO:0000259" key="3">
    <source>
        <dbReference type="Pfam" id="PF00005"/>
    </source>
</evidence>
<sequence>MTGHDHLPHTPGTAPYLRAHGLGWQPPGAGAPRLLAGLDFELGPGLHLVQGGEGRGKTALLRLLAGLLAPDAGRLERLLASQAWPEPLDPARDAQQAADWLAEERARHAAWHADAAAALQEAWQLGPHMVKQMHMLSAGSRRKLGLLAAAASGAELVLLDMPFAALDGVSRRVLLELLEDAARQCRQIWVMADYAAPAGLDASLFASRIDLGE</sequence>
<keyword evidence="2 4" id="KW-0067">ATP-binding</keyword>
<dbReference type="InterPro" id="IPR027417">
    <property type="entry name" value="P-loop_NTPase"/>
</dbReference>
<accession>A0ABV0GKX2</accession>
<proteinExistence type="predicted"/>
<feature type="domain" description="ABC transporter" evidence="3">
    <location>
        <begin position="38"/>
        <end position="163"/>
    </location>
</feature>
<gene>
    <name evidence="4" type="ORF">ABDJ40_23555</name>
</gene>
<dbReference type="Proteomes" id="UP001462640">
    <property type="component" value="Unassembled WGS sequence"/>
</dbReference>
<dbReference type="EMBL" id="JBDPZC010000019">
    <property type="protein sequence ID" value="MEO3715761.1"/>
    <property type="molecule type" value="Genomic_DNA"/>
</dbReference>
<name>A0ABV0GKX2_9BURK</name>
<evidence type="ECO:0000256" key="1">
    <source>
        <dbReference type="ARBA" id="ARBA00022741"/>
    </source>
</evidence>
<dbReference type="GO" id="GO:0005524">
    <property type="term" value="F:ATP binding"/>
    <property type="evidence" value="ECO:0007669"/>
    <property type="project" value="UniProtKB-KW"/>
</dbReference>
<dbReference type="PANTHER" id="PTHR43158:SF2">
    <property type="entry name" value="SKFA PEPTIDE EXPORT ATP-BINDING PROTEIN SKFE"/>
    <property type="match status" value="1"/>
</dbReference>
<dbReference type="PANTHER" id="PTHR43158">
    <property type="entry name" value="SKFA PEPTIDE EXPORT ATP-BINDING PROTEIN SKFE"/>
    <property type="match status" value="1"/>
</dbReference>
<evidence type="ECO:0000313" key="4">
    <source>
        <dbReference type="EMBL" id="MEO3715761.1"/>
    </source>
</evidence>
<protein>
    <submittedName>
        <fullName evidence="4">ATP-binding cassette domain-containing protein</fullName>
    </submittedName>
</protein>
<keyword evidence="5" id="KW-1185">Reference proteome</keyword>
<reference evidence="4 5" key="1">
    <citation type="submission" date="2024-05" db="EMBL/GenBank/DDBJ databases">
        <title>Roseateles sp. 2.12 16S ribosomal RNA gene Genome sequencing and assembly.</title>
        <authorList>
            <person name="Woo H."/>
        </authorList>
    </citation>
    <scope>NUCLEOTIDE SEQUENCE [LARGE SCALE GENOMIC DNA]</scope>
    <source>
        <strain evidence="4 5">2.12</strain>
    </source>
</reference>
<keyword evidence="1" id="KW-0547">Nucleotide-binding</keyword>
<dbReference type="InterPro" id="IPR003439">
    <property type="entry name" value="ABC_transporter-like_ATP-bd"/>
</dbReference>
<dbReference type="SUPFAM" id="SSF52540">
    <property type="entry name" value="P-loop containing nucleoside triphosphate hydrolases"/>
    <property type="match status" value="1"/>
</dbReference>
<dbReference type="Gene3D" id="3.40.50.300">
    <property type="entry name" value="P-loop containing nucleotide triphosphate hydrolases"/>
    <property type="match status" value="1"/>
</dbReference>
<evidence type="ECO:0000256" key="2">
    <source>
        <dbReference type="ARBA" id="ARBA00022840"/>
    </source>
</evidence>
<comment type="caution">
    <text evidence="4">The sequence shown here is derived from an EMBL/GenBank/DDBJ whole genome shotgun (WGS) entry which is preliminary data.</text>
</comment>
<dbReference type="Pfam" id="PF00005">
    <property type="entry name" value="ABC_tran"/>
    <property type="match status" value="1"/>
</dbReference>
<evidence type="ECO:0000313" key="5">
    <source>
        <dbReference type="Proteomes" id="UP001462640"/>
    </source>
</evidence>
<dbReference type="RefSeq" id="WP_347613422.1">
    <property type="nucleotide sequence ID" value="NZ_JBDPZC010000019.1"/>
</dbReference>
<organism evidence="4 5">
    <name type="scientific">Roseateles flavus</name>
    <dbReference type="NCBI Taxonomy" id="3149041"/>
    <lineage>
        <taxon>Bacteria</taxon>
        <taxon>Pseudomonadati</taxon>
        <taxon>Pseudomonadota</taxon>
        <taxon>Betaproteobacteria</taxon>
        <taxon>Burkholderiales</taxon>
        <taxon>Sphaerotilaceae</taxon>
        <taxon>Roseateles</taxon>
    </lineage>
</organism>